<evidence type="ECO:0000313" key="1">
    <source>
        <dbReference type="EMBL" id="MCI4376388.1"/>
    </source>
</evidence>
<evidence type="ECO:0000313" key="2">
    <source>
        <dbReference type="Proteomes" id="UP000829447"/>
    </source>
</evidence>
<sequence>MILPKAALRVWNSLAVEVAEGLWKFHCLCCLGFFLMIRREGKTLLDFLLRMKIAVEIKTVTKTKAIMTAAIMPRICMGFSRLFIKKDGNGPLSRVCKRAQRNIKSMGLKAYTK</sequence>
<dbReference type="Proteomes" id="UP000829447">
    <property type="component" value="Linkage Group LG3"/>
</dbReference>
<dbReference type="EMBL" id="CM040456">
    <property type="protein sequence ID" value="MCI4376388.1"/>
    <property type="molecule type" value="Genomic_DNA"/>
</dbReference>
<gene>
    <name evidence="1" type="ORF">PGIGA_G00187930</name>
</gene>
<reference evidence="1 2" key="1">
    <citation type="journal article" date="2022" name="bioRxiv">
        <title>An ancient truncated duplication of the anti-Mullerian hormone receptor type 2 gene is a potential conserved master sex determinant in the Pangasiidae catfish family.</title>
        <authorList>
            <person name="Wen M."/>
            <person name="Pan Q."/>
            <person name="Jouanno E."/>
            <person name="Montfort J."/>
            <person name="Zahm M."/>
            <person name="Cabau C."/>
            <person name="Klopp C."/>
            <person name="Iampietro C."/>
            <person name="Roques C."/>
            <person name="Bouchez O."/>
            <person name="Castinel A."/>
            <person name="Donnadieu C."/>
            <person name="Parrinello H."/>
            <person name="Poncet C."/>
            <person name="Belmonte E."/>
            <person name="Gautier V."/>
            <person name="Avarre J.-C."/>
            <person name="Dugue R."/>
            <person name="Gustiano R."/>
            <person name="Ha T.T.T."/>
            <person name="Campet M."/>
            <person name="Sriphairoj K."/>
            <person name="Ribolli J."/>
            <person name="de Almeida F.L."/>
            <person name="Desvignes T."/>
            <person name="Postlethwait J.H."/>
            <person name="Bucao C.F."/>
            <person name="Robinson-Rechavi M."/>
            <person name="Bobe J."/>
            <person name="Herpin A."/>
            <person name="Guiguen Y."/>
        </authorList>
    </citation>
    <scope>NUCLEOTIDE SEQUENCE [LARGE SCALE GENOMIC DNA]</scope>
    <source>
        <strain evidence="1">YG-Dec2019</strain>
    </source>
</reference>
<protein>
    <submittedName>
        <fullName evidence="1">Uncharacterized protein</fullName>
    </submittedName>
</protein>
<organism evidence="1 2">
    <name type="scientific">Pangasianodon gigas</name>
    <name type="common">Mekong giant catfish</name>
    <name type="synonym">Pangasius gigas</name>
    <dbReference type="NCBI Taxonomy" id="30993"/>
    <lineage>
        <taxon>Eukaryota</taxon>
        <taxon>Metazoa</taxon>
        <taxon>Chordata</taxon>
        <taxon>Craniata</taxon>
        <taxon>Vertebrata</taxon>
        <taxon>Euteleostomi</taxon>
        <taxon>Actinopterygii</taxon>
        <taxon>Neopterygii</taxon>
        <taxon>Teleostei</taxon>
        <taxon>Ostariophysi</taxon>
        <taxon>Siluriformes</taxon>
        <taxon>Pangasiidae</taxon>
        <taxon>Pangasianodon</taxon>
    </lineage>
</organism>
<proteinExistence type="predicted"/>
<comment type="caution">
    <text evidence="1">The sequence shown here is derived from an EMBL/GenBank/DDBJ whole genome shotgun (WGS) entry which is preliminary data.</text>
</comment>
<accession>A0ACC5WBC5</accession>
<name>A0ACC5WBC5_PANGG</name>
<keyword evidence="2" id="KW-1185">Reference proteome</keyword>